<dbReference type="Proteomes" id="UP000184069">
    <property type="component" value="Unassembled WGS sequence"/>
</dbReference>
<evidence type="ECO:0000313" key="3">
    <source>
        <dbReference type="Proteomes" id="UP000093508"/>
    </source>
</evidence>
<keyword evidence="2" id="KW-0413">Isomerase</keyword>
<reference evidence="1 3" key="1">
    <citation type="submission" date="2016-07" db="EMBL/GenBank/DDBJ databases">
        <authorList>
            <person name="Jeong J.-J."/>
            <person name="Kim D.W."/>
            <person name="Sang M.K."/>
            <person name="Choi I.-G."/>
            <person name="Kim K.D."/>
        </authorList>
    </citation>
    <scope>NUCLEOTIDE SEQUENCE [LARGE SCALE GENOMIC DNA]</scope>
    <source>
        <strain evidence="1 3">C-26</strain>
    </source>
</reference>
<sequence>MNLVLLVHLFIYGLFYLLIFIVWLWIRNYLKENEKVKNQLVIKTRTVRNYDVFVNTLYKQEKKVLPEPLIVLGNKESSLELTIFTSLYCKMCKDICEIIDRILFAYGDEIRINIFFKKQSLEDKNAFLYVLHHIFLQKGEQEFLKALNFWFENKNLDPWKIREQYDQKEDRENVTISNEWFFHNEIISTPSVFINGFMYPPEFEKQDLYYHIEGIIENNR</sequence>
<evidence type="ECO:0000313" key="1">
    <source>
        <dbReference type="EMBL" id="OCA79690.1"/>
    </source>
</evidence>
<reference evidence="2 4" key="2">
    <citation type="submission" date="2016-11" db="EMBL/GenBank/DDBJ databases">
        <authorList>
            <person name="Jaros S."/>
            <person name="Januszkiewicz K."/>
            <person name="Wedrychowicz H."/>
        </authorList>
    </citation>
    <scope>NUCLEOTIDE SEQUENCE [LARGE SCALE GENOMIC DNA]</scope>
    <source>
        <strain evidence="2 4">DSM 27621</strain>
    </source>
</reference>
<protein>
    <submittedName>
        <fullName evidence="2">Protein-disulfide isomerase</fullName>
    </submittedName>
</protein>
<evidence type="ECO:0000313" key="2">
    <source>
        <dbReference type="EMBL" id="SHM32795.1"/>
    </source>
</evidence>
<dbReference type="Proteomes" id="UP000093508">
    <property type="component" value="Unassembled WGS sequence"/>
</dbReference>
<accession>A0A1M7HWE0</accession>
<gene>
    <name evidence="1" type="ORF">BBH99_05425</name>
    <name evidence="2" type="ORF">SAMN05444407_1137</name>
</gene>
<organism evidence="2 4">
    <name type="scientific">Chryseobacterium contaminans</name>
    <dbReference type="NCBI Taxonomy" id="1423959"/>
    <lineage>
        <taxon>Bacteria</taxon>
        <taxon>Pseudomonadati</taxon>
        <taxon>Bacteroidota</taxon>
        <taxon>Flavobacteriia</taxon>
        <taxon>Flavobacteriales</taxon>
        <taxon>Weeksellaceae</taxon>
        <taxon>Chryseobacterium group</taxon>
        <taxon>Chryseobacterium</taxon>
    </lineage>
</organism>
<dbReference type="SUPFAM" id="SSF52833">
    <property type="entry name" value="Thioredoxin-like"/>
    <property type="match status" value="1"/>
</dbReference>
<dbReference type="EMBL" id="MAYF01000057">
    <property type="protein sequence ID" value="OCA79690.1"/>
    <property type="molecule type" value="Genomic_DNA"/>
</dbReference>
<evidence type="ECO:0000313" key="4">
    <source>
        <dbReference type="Proteomes" id="UP000184069"/>
    </source>
</evidence>
<proteinExistence type="predicted"/>
<dbReference type="STRING" id="1423959.SAMN05444407_1137"/>
<dbReference type="OrthoDB" id="1252158at2"/>
<dbReference type="EMBL" id="FRBM01000013">
    <property type="protein sequence ID" value="SHM32795.1"/>
    <property type="molecule type" value="Genomic_DNA"/>
</dbReference>
<dbReference type="AlphaFoldDB" id="A0A1M7HWE0"/>
<name>A0A1M7HWE0_9FLAO</name>
<dbReference type="InterPro" id="IPR036249">
    <property type="entry name" value="Thioredoxin-like_sf"/>
</dbReference>
<keyword evidence="3" id="KW-1185">Reference proteome</keyword>
<dbReference type="Gene3D" id="3.40.30.10">
    <property type="entry name" value="Glutaredoxin"/>
    <property type="match status" value="1"/>
</dbReference>
<dbReference type="RefSeq" id="WP_066692774.1">
    <property type="nucleotide sequence ID" value="NZ_MAYF01000057.1"/>
</dbReference>
<dbReference type="GO" id="GO:0016853">
    <property type="term" value="F:isomerase activity"/>
    <property type="evidence" value="ECO:0007669"/>
    <property type="project" value="UniProtKB-KW"/>
</dbReference>